<dbReference type="PANTHER" id="PTHR10622">
    <property type="entry name" value="HET DOMAIN-CONTAINING PROTEIN"/>
    <property type="match status" value="1"/>
</dbReference>
<feature type="domain" description="DUF8212" evidence="2">
    <location>
        <begin position="224"/>
        <end position="246"/>
    </location>
</feature>
<feature type="non-terminal residue" evidence="3">
    <location>
        <position position="270"/>
    </location>
</feature>
<evidence type="ECO:0000313" key="4">
    <source>
        <dbReference type="Proteomes" id="UP001172155"/>
    </source>
</evidence>
<feature type="domain" description="Heterokaryon incompatibility" evidence="1">
    <location>
        <begin position="25"/>
        <end position="117"/>
    </location>
</feature>
<gene>
    <name evidence="3" type="ORF">B0T18DRAFT_305747</name>
</gene>
<evidence type="ECO:0000313" key="3">
    <source>
        <dbReference type="EMBL" id="KAK0749985.1"/>
    </source>
</evidence>
<evidence type="ECO:0000259" key="1">
    <source>
        <dbReference type="Pfam" id="PF06985"/>
    </source>
</evidence>
<dbReference type="Pfam" id="PF26640">
    <property type="entry name" value="DUF8212"/>
    <property type="match status" value="1"/>
</dbReference>
<dbReference type="AlphaFoldDB" id="A0AA40K8R1"/>
<dbReference type="InterPro" id="IPR058525">
    <property type="entry name" value="DUF8212"/>
</dbReference>
<evidence type="ECO:0000259" key="2">
    <source>
        <dbReference type="Pfam" id="PF26640"/>
    </source>
</evidence>
<dbReference type="Pfam" id="PF06985">
    <property type="entry name" value="HET"/>
    <property type="match status" value="1"/>
</dbReference>
<keyword evidence="4" id="KW-1185">Reference proteome</keyword>
<accession>A0AA40K8R1</accession>
<name>A0AA40K8R1_9PEZI</name>
<sequence length="270" mass="30750">MRLLNTNTLGFEEFFGEAGNGIPYYAILSHTWGPDEVSYRDHADGIGPSRQGWAKVRDASKLANEEGFEFLWIDTCCIDKSSSAELSEAINSMFRWYRDAAICYAYLGDVLSSEDPTLQNSSFSRSRWFTRGWTLQELLAPKELVFVGSDWAEIGTKKSLQVIVSAITQIDVEALDKQSWPEYSIAQKMSWAVGRQTTRLEDEAYCLLGLFNVNMPMLYGEGRRAFSRLQQEILQQSDDQSLFTWTFPEPEHSHINMSGLLAPSPEQFRH</sequence>
<dbReference type="Proteomes" id="UP001172155">
    <property type="component" value="Unassembled WGS sequence"/>
</dbReference>
<reference evidence="3" key="1">
    <citation type="submission" date="2023-06" db="EMBL/GenBank/DDBJ databases">
        <title>Genome-scale phylogeny and comparative genomics of the fungal order Sordariales.</title>
        <authorList>
            <consortium name="Lawrence Berkeley National Laboratory"/>
            <person name="Hensen N."/>
            <person name="Bonometti L."/>
            <person name="Westerberg I."/>
            <person name="Brannstrom I.O."/>
            <person name="Guillou S."/>
            <person name="Cros-Aarteil S."/>
            <person name="Calhoun S."/>
            <person name="Haridas S."/>
            <person name="Kuo A."/>
            <person name="Mondo S."/>
            <person name="Pangilinan J."/>
            <person name="Riley R."/>
            <person name="LaButti K."/>
            <person name="Andreopoulos B."/>
            <person name="Lipzen A."/>
            <person name="Chen C."/>
            <person name="Yanf M."/>
            <person name="Daum C."/>
            <person name="Ng V."/>
            <person name="Clum A."/>
            <person name="Steindorff A."/>
            <person name="Ohm R."/>
            <person name="Martin F."/>
            <person name="Silar P."/>
            <person name="Natvig D."/>
            <person name="Lalanne C."/>
            <person name="Gautier V."/>
            <person name="Ament-velasquez S.L."/>
            <person name="Kruys A."/>
            <person name="Hutchinson M.I."/>
            <person name="Powell A.J."/>
            <person name="Barry K."/>
            <person name="Miller A.N."/>
            <person name="Grigoriev I.V."/>
            <person name="Debuchy R."/>
            <person name="Gladieux P."/>
            <person name="Thoren M.H."/>
            <person name="Johannesson H."/>
        </authorList>
    </citation>
    <scope>NUCLEOTIDE SEQUENCE</scope>
    <source>
        <strain evidence="3">SMH3187-1</strain>
    </source>
</reference>
<dbReference type="EMBL" id="JAUKUD010000003">
    <property type="protein sequence ID" value="KAK0749985.1"/>
    <property type="molecule type" value="Genomic_DNA"/>
</dbReference>
<protein>
    <submittedName>
        <fullName evidence="3">Heterokaryon incompatibility protein-domain-containing protein</fullName>
    </submittedName>
</protein>
<dbReference type="PANTHER" id="PTHR10622:SF10">
    <property type="entry name" value="HET DOMAIN-CONTAINING PROTEIN"/>
    <property type="match status" value="1"/>
</dbReference>
<dbReference type="InterPro" id="IPR010730">
    <property type="entry name" value="HET"/>
</dbReference>
<comment type="caution">
    <text evidence="3">The sequence shown here is derived from an EMBL/GenBank/DDBJ whole genome shotgun (WGS) entry which is preliminary data.</text>
</comment>
<organism evidence="3 4">
    <name type="scientific">Schizothecium vesticola</name>
    <dbReference type="NCBI Taxonomy" id="314040"/>
    <lineage>
        <taxon>Eukaryota</taxon>
        <taxon>Fungi</taxon>
        <taxon>Dikarya</taxon>
        <taxon>Ascomycota</taxon>
        <taxon>Pezizomycotina</taxon>
        <taxon>Sordariomycetes</taxon>
        <taxon>Sordariomycetidae</taxon>
        <taxon>Sordariales</taxon>
        <taxon>Schizotheciaceae</taxon>
        <taxon>Schizothecium</taxon>
    </lineage>
</organism>
<proteinExistence type="predicted"/>